<evidence type="ECO:0000313" key="4">
    <source>
        <dbReference type="EMBL" id="GLI56797.1"/>
    </source>
</evidence>
<accession>A0A9W6GM39</accession>
<protein>
    <recommendedName>
        <fullName evidence="3">Glycosyl transferase family 1 domain-containing protein</fullName>
    </recommendedName>
</protein>
<feature type="transmembrane region" description="Helical" evidence="2">
    <location>
        <begin position="48"/>
        <end position="69"/>
    </location>
</feature>
<reference evidence="4" key="1">
    <citation type="submission" date="2022-12" db="EMBL/GenBank/DDBJ databases">
        <title>Reference genome sequencing for broad-spectrum identification of bacterial and archaeal isolates by mass spectrometry.</title>
        <authorList>
            <person name="Sekiguchi Y."/>
            <person name="Tourlousse D.M."/>
        </authorList>
    </citation>
    <scope>NUCLEOTIDE SEQUENCE</scope>
    <source>
        <strain evidence="4">10succ1</strain>
    </source>
</reference>
<dbReference type="Pfam" id="PF00534">
    <property type="entry name" value="Glycos_transf_1"/>
    <property type="match status" value="1"/>
</dbReference>
<dbReference type="Gene3D" id="3.40.50.2000">
    <property type="entry name" value="Glycogen Phosphorylase B"/>
    <property type="match status" value="2"/>
</dbReference>
<dbReference type="PANTHER" id="PTHR46401:SF2">
    <property type="entry name" value="GLYCOSYLTRANSFERASE WBBK-RELATED"/>
    <property type="match status" value="1"/>
</dbReference>
<keyword evidence="1" id="KW-0808">Transferase</keyword>
<gene>
    <name evidence="4" type="ORF">PM10SUCC1_23110</name>
</gene>
<keyword evidence="5" id="KW-1185">Reference proteome</keyword>
<evidence type="ECO:0000313" key="5">
    <source>
        <dbReference type="Proteomes" id="UP001144471"/>
    </source>
</evidence>
<dbReference type="CDD" id="cd03801">
    <property type="entry name" value="GT4_PimA-like"/>
    <property type="match status" value="1"/>
</dbReference>
<proteinExistence type="predicted"/>
<dbReference type="InterPro" id="IPR001296">
    <property type="entry name" value="Glyco_trans_1"/>
</dbReference>
<evidence type="ECO:0000256" key="2">
    <source>
        <dbReference type="SAM" id="Phobius"/>
    </source>
</evidence>
<evidence type="ECO:0000256" key="1">
    <source>
        <dbReference type="ARBA" id="ARBA00022679"/>
    </source>
</evidence>
<organism evidence="4 5">
    <name type="scientific">Propionigenium maris DSM 9537</name>
    <dbReference type="NCBI Taxonomy" id="1123000"/>
    <lineage>
        <taxon>Bacteria</taxon>
        <taxon>Fusobacteriati</taxon>
        <taxon>Fusobacteriota</taxon>
        <taxon>Fusobacteriia</taxon>
        <taxon>Fusobacteriales</taxon>
        <taxon>Fusobacteriaceae</taxon>
        <taxon>Propionigenium</taxon>
    </lineage>
</organism>
<keyword evidence="2" id="KW-1133">Transmembrane helix</keyword>
<keyword evidence="2" id="KW-0472">Membrane</keyword>
<dbReference type="GO" id="GO:0016757">
    <property type="term" value="F:glycosyltransferase activity"/>
    <property type="evidence" value="ECO:0007669"/>
    <property type="project" value="InterPro"/>
</dbReference>
<dbReference type="PANTHER" id="PTHR46401">
    <property type="entry name" value="GLYCOSYLTRANSFERASE WBBK-RELATED"/>
    <property type="match status" value="1"/>
</dbReference>
<dbReference type="Proteomes" id="UP001144471">
    <property type="component" value="Unassembled WGS sequence"/>
</dbReference>
<feature type="domain" description="Glycosyl transferase family 1" evidence="3">
    <location>
        <begin position="144"/>
        <end position="289"/>
    </location>
</feature>
<comment type="caution">
    <text evidence="4">The sequence shown here is derived from an EMBL/GenBank/DDBJ whole genome shotgun (WGS) entry which is preliminary data.</text>
</comment>
<keyword evidence="2" id="KW-0812">Transmembrane</keyword>
<dbReference type="EMBL" id="BSDY01000010">
    <property type="protein sequence ID" value="GLI56797.1"/>
    <property type="molecule type" value="Genomic_DNA"/>
</dbReference>
<dbReference type="SUPFAM" id="SSF53756">
    <property type="entry name" value="UDP-Glycosyltransferase/glycogen phosphorylase"/>
    <property type="match status" value="1"/>
</dbReference>
<dbReference type="AlphaFoldDB" id="A0A9W6GM39"/>
<evidence type="ECO:0000259" key="3">
    <source>
        <dbReference type="Pfam" id="PF00534"/>
    </source>
</evidence>
<dbReference type="RefSeq" id="WP_281836163.1">
    <property type="nucleotide sequence ID" value="NZ_BSDY01000010.1"/>
</dbReference>
<name>A0A9W6GM39_9FUSO</name>
<sequence>MEILYIGDFKKKNGPSMVDINLNKYFPKDIVVFHQIQKKIELNLLKKIINCKIIVVSGISFLGAFSFILGKLFSKKNCLIMHGTLKLERKFRFVPRYRYYIELFSIFCATKIIAVSKKFSKDLKDLYPRKKNNIDYVNNGVEVKKKSNLSKVKGKVLTVGGGRKEKGILTICKALDKLKDIDIELLVAGEDGVDTEEIKKYSFVNYLGFIEHIQLTELMKKSELFIQNSAYEPFGMAPLEALNYNCKLLLSENVSSKELLNIRSSNIIHDYKNIDEIASKIEICLLNENDTFFKPNIDLSWSKKSTQYLKSIRNIG</sequence>